<feature type="transmembrane region" description="Helical" evidence="1">
    <location>
        <begin position="136"/>
        <end position="156"/>
    </location>
</feature>
<accession>A0A9P5U7F3</accession>
<dbReference type="EMBL" id="JADNRY010000046">
    <property type="protein sequence ID" value="KAF9069855.1"/>
    <property type="molecule type" value="Genomic_DNA"/>
</dbReference>
<dbReference type="Proteomes" id="UP000772434">
    <property type="component" value="Unassembled WGS sequence"/>
</dbReference>
<proteinExistence type="predicted"/>
<dbReference type="AlphaFoldDB" id="A0A9P5U7F3"/>
<keyword evidence="1" id="KW-0472">Membrane</keyword>
<feature type="transmembrane region" description="Helical" evidence="1">
    <location>
        <begin position="253"/>
        <end position="273"/>
    </location>
</feature>
<feature type="transmembrane region" description="Helical" evidence="1">
    <location>
        <begin position="176"/>
        <end position="198"/>
    </location>
</feature>
<comment type="caution">
    <text evidence="2">The sequence shown here is derived from an EMBL/GenBank/DDBJ whole genome shotgun (WGS) entry which is preliminary data.</text>
</comment>
<name>A0A9P5U7F3_9AGAR</name>
<dbReference type="OrthoDB" id="3040370at2759"/>
<protein>
    <submittedName>
        <fullName evidence="2">Uncharacterized protein</fullName>
    </submittedName>
</protein>
<keyword evidence="3" id="KW-1185">Reference proteome</keyword>
<gene>
    <name evidence="2" type="ORF">BDP27DRAFT_1420532</name>
</gene>
<feature type="transmembrane region" description="Helical" evidence="1">
    <location>
        <begin position="219"/>
        <end position="241"/>
    </location>
</feature>
<evidence type="ECO:0000313" key="3">
    <source>
        <dbReference type="Proteomes" id="UP000772434"/>
    </source>
</evidence>
<feature type="transmembrane region" description="Helical" evidence="1">
    <location>
        <begin position="24"/>
        <end position="51"/>
    </location>
</feature>
<reference evidence="2" key="1">
    <citation type="submission" date="2020-11" db="EMBL/GenBank/DDBJ databases">
        <authorList>
            <consortium name="DOE Joint Genome Institute"/>
            <person name="Ahrendt S."/>
            <person name="Riley R."/>
            <person name="Andreopoulos W."/>
            <person name="Labutti K."/>
            <person name="Pangilinan J."/>
            <person name="Ruiz-Duenas F.J."/>
            <person name="Barrasa J.M."/>
            <person name="Sanchez-Garcia M."/>
            <person name="Camarero S."/>
            <person name="Miyauchi S."/>
            <person name="Serrano A."/>
            <person name="Linde D."/>
            <person name="Babiker R."/>
            <person name="Drula E."/>
            <person name="Ayuso-Fernandez I."/>
            <person name="Pacheco R."/>
            <person name="Padilla G."/>
            <person name="Ferreira P."/>
            <person name="Barriuso J."/>
            <person name="Kellner H."/>
            <person name="Castanera R."/>
            <person name="Alfaro M."/>
            <person name="Ramirez L."/>
            <person name="Pisabarro A.G."/>
            <person name="Kuo A."/>
            <person name="Tritt A."/>
            <person name="Lipzen A."/>
            <person name="He G."/>
            <person name="Yan M."/>
            <person name="Ng V."/>
            <person name="Cullen D."/>
            <person name="Martin F."/>
            <person name="Rosso M.-N."/>
            <person name="Henrissat B."/>
            <person name="Hibbett D."/>
            <person name="Martinez A.T."/>
            <person name="Grigoriev I.V."/>
        </authorList>
    </citation>
    <scope>NUCLEOTIDE SEQUENCE</scope>
    <source>
        <strain evidence="2">AH 40177</strain>
    </source>
</reference>
<keyword evidence="1" id="KW-1133">Transmembrane helix</keyword>
<organism evidence="2 3">
    <name type="scientific">Rhodocollybia butyracea</name>
    <dbReference type="NCBI Taxonomy" id="206335"/>
    <lineage>
        <taxon>Eukaryota</taxon>
        <taxon>Fungi</taxon>
        <taxon>Dikarya</taxon>
        <taxon>Basidiomycota</taxon>
        <taxon>Agaricomycotina</taxon>
        <taxon>Agaricomycetes</taxon>
        <taxon>Agaricomycetidae</taxon>
        <taxon>Agaricales</taxon>
        <taxon>Marasmiineae</taxon>
        <taxon>Omphalotaceae</taxon>
        <taxon>Rhodocollybia</taxon>
    </lineage>
</organism>
<evidence type="ECO:0000313" key="2">
    <source>
        <dbReference type="EMBL" id="KAF9069855.1"/>
    </source>
</evidence>
<sequence length="301" mass="33397">MASANSTSASNFSSQDDLLDTVQWALIGISVASTLYGACVIISSVSAYFLIHEKPTVNTSRKLLLAIIAVMLLCDTTFIFTFVGYLIAFFRDHNNEALALAITTSFAVRVNYLLSDVVVVWRAWTLAAVRYPRAKYILVLCLGASCVAVITSSVMITISEFQPEDSPLNTSFALEIYLPLVLLITNVVATSFIGIITWESRHSMNLTYKGSNSKRFRTTGRLLVLMLESGFIYSFFWLLVLVNAALSSLFAEVMLMAIVPQITTVYPTIVIFLNATHRSVYTETDENTTYTPIKEEQGLLR</sequence>
<feature type="transmembrane region" description="Helical" evidence="1">
    <location>
        <begin position="99"/>
        <end position="124"/>
    </location>
</feature>
<feature type="transmembrane region" description="Helical" evidence="1">
    <location>
        <begin position="63"/>
        <end position="87"/>
    </location>
</feature>
<keyword evidence="1" id="KW-0812">Transmembrane</keyword>
<evidence type="ECO:0000256" key="1">
    <source>
        <dbReference type="SAM" id="Phobius"/>
    </source>
</evidence>